<organism evidence="1 2">
    <name type="scientific">Brachionus plicatilis</name>
    <name type="common">Marine rotifer</name>
    <name type="synonym">Brachionus muelleri</name>
    <dbReference type="NCBI Taxonomy" id="10195"/>
    <lineage>
        <taxon>Eukaryota</taxon>
        <taxon>Metazoa</taxon>
        <taxon>Spiralia</taxon>
        <taxon>Gnathifera</taxon>
        <taxon>Rotifera</taxon>
        <taxon>Eurotatoria</taxon>
        <taxon>Monogononta</taxon>
        <taxon>Pseudotrocha</taxon>
        <taxon>Ploima</taxon>
        <taxon>Brachionidae</taxon>
        <taxon>Brachionus</taxon>
    </lineage>
</organism>
<protein>
    <submittedName>
        <fullName evidence="1">Uncharacterized protein</fullName>
    </submittedName>
</protein>
<evidence type="ECO:0000313" key="1">
    <source>
        <dbReference type="EMBL" id="RNA35161.1"/>
    </source>
</evidence>
<dbReference type="AlphaFoldDB" id="A0A3M7SHC7"/>
<accession>A0A3M7SHC7</accession>
<dbReference type="Proteomes" id="UP000276133">
    <property type="component" value="Unassembled WGS sequence"/>
</dbReference>
<dbReference type="EMBL" id="REGN01001368">
    <property type="protein sequence ID" value="RNA35161.1"/>
    <property type="molecule type" value="Genomic_DNA"/>
</dbReference>
<proteinExistence type="predicted"/>
<sequence>MFKTFSFFSSLSSVELPTKLFMLSQMECSFSCSFSSSKFSLILSAFLDTFTLITLASKLSMTILITGVRFVSESVFSWLTISHMVSGLLRPSSFLASEYSWLKLVIGACYGSKGNHETISH</sequence>
<evidence type="ECO:0000313" key="2">
    <source>
        <dbReference type="Proteomes" id="UP000276133"/>
    </source>
</evidence>
<name>A0A3M7SHC7_BRAPC</name>
<keyword evidence="2" id="KW-1185">Reference proteome</keyword>
<reference evidence="1 2" key="1">
    <citation type="journal article" date="2018" name="Sci. Rep.">
        <title>Genomic signatures of local adaptation to the degree of environmental predictability in rotifers.</title>
        <authorList>
            <person name="Franch-Gras L."/>
            <person name="Hahn C."/>
            <person name="Garcia-Roger E.M."/>
            <person name="Carmona M.J."/>
            <person name="Serra M."/>
            <person name="Gomez A."/>
        </authorList>
    </citation>
    <scope>NUCLEOTIDE SEQUENCE [LARGE SCALE GENOMIC DNA]</scope>
    <source>
        <strain evidence="1">HYR1</strain>
    </source>
</reference>
<gene>
    <name evidence="1" type="ORF">BpHYR1_018169</name>
</gene>
<comment type="caution">
    <text evidence="1">The sequence shown here is derived from an EMBL/GenBank/DDBJ whole genome shotgun (WGS) entry which is preliminary data.</text>
</comment>